<feature type="DNA-binding region" description="OmpR/PhoB-type" evidence="5">
    <location>
        <begin position="130"/>
        <end position="225"/>
    </location>
</feature>
<feature type="domain" description="Response regulatory" evidence="6">
    <location>
        <begin position="3"/>
        <end position="119"/>
    </location>
</feature>
<dbReference type="PROSITE" id="PS51755">
    <property type="entry name" value="OMPR_PHOB"/>
    <property type="match status" value="1"/>
</dbReference>
<name>A0A9D2GV49_9BACT</name>
<gene>
    <name evidence="8" type="ORF">H9804_07660</name>
</gene>
<dbReference type="Gene3D" id="1.10.10.10">
    <property type="entry name" value="Winged helix-like DNA-binding domain superfamily/Winged helix DNA-binding domain"/>
    <property type="match status" value="1"/>
</dbReference>
<evidence type="ECO:0000259" key="7">
    <source>
        <dbReference type="PROSITE" id="PS51755"/>
    </source>
</evidence>
<protein>
    <submittedName>
        <fullName evidence="8">Response regulator transcription factor</fullName>
    </submittedName>
</protein>
<evidence type="ECO:0000256" key="5">
    <source>
        <dbReference type="PROSITE-ProRule" id="PRU01091"/>
    </source>
</evidence>
<dbReference type="Gene3D" id="6.10.250.690">
    <property type="match status" value="1"/>
</dbReference>
<dbReference type="InterPro" id="IPR001789">
    <property type="entry name" value="Sig_transdc_resp-reg_receiver"/>
</dbReference>
<dbReference type="GO" id="GO:0000156">
    <property type="term" value="F:phosphorelay response regulator activity"/>
    <property type="evidence" value="ECO:0007669"/>
    <property type="project" value="TreeGrafter"/>
</dbReference>
<evidence type="ECO:0000256" key="1">
    <source>
        <dbReference type="ARBA" id="ARBA00022553"/>
    </source>
</evidence>
<sequence>MRNVLLIEDDADISELIAYNLQKAGFKTHAAENANDGLIILDEVACDIILLDLMLPGLKGMDFLNIIRSRKNSANIPVIIISAKTAENDIISGLNAGADDYLPKPFSMEMLITKINTILRRGSSITGRQSNIIEYKGIKVDDANHKVYAAGNEIKLTHKEYELLRLFLLNPDTIFSRDMLLNSIWGYDSQSYTRTVDAHIASLRKKLMQCGDLIKSVSKTGYGLA</sequence>
<dbReference type="Proteomes" id="UP000824176">
    <property type="component" value="Unassembled WGS sequence"/>
</dbReference>
<evidence type="ECO:0000256" key="2">
    <source>
        <dbReference type="ARBA" id="ARBA00023012"/>
    </source>
</evidence>
<reference evidence="8" key="1">
    <citation type="journal article" date="2021" name="PeerJ">
        <title>Extensive microbial diversity within the chicken gut microbiome revealed by metagenomics and culture.</title>
        <authorList>
            <person name="Gilroy R."/>
            <person name="Ravi A."/>
            <person name="Getino M."/>
            <person name="Pursley I."/>
            <person name="Horton D.L."/>
            <person name="Alikhan N.F."/>
            <person name="Baker D."/>
            <person name="Gharbi K."/>
            <person name="Hall N."/>
            <person name="Watson M."/>
            <person name="Adriaenssens E.M."/>
            <person name="Foster-Nyarko E."/>
            <person name="Jarju S."/>
            <person name="Secka A."/>
            <person name="Antonio M."/>
            <person name="Oren A."/>
            <person name="Chaudhuri R.R."/>
            <person name="La Ragione R."/>
            <person name="Hildebrand F."/>
            <person name="Pallen M.J."/>
        </authorList>
    </citation>
    <scope>NUCLEOTIDE SEQUENCE</scope>
    <source>
        <strain evidence="8">ChiW4-1371</strain>
    </source>
</reference>
<proteinExistence type="predicted"/>
<evidence type="ECO:0000313" key="8">
    <source>
        <dbReference type="EMBL" id="HIZ89806.1"/>
    </source>
</evidence>
<evidence type="ECO:0000259" key="6">
    <source>
        <dbReference type="PROSITE" id="PS50110"/>
    </source>
</evidence>
<evidence type="ECO:0000313" key="9">
    <source>
        <dbReference type="Proteomes" id="UP000824176"/>
    </source>
</evidence>
<organism evidence="8 9">
    <name type="scientific">Candidatus Mucispirillum faecigallinarum</name>
    <dbReference type="NCBI Taxonomy" id="2838699"/>
    <lineage>
        <taxon>Bacteria</taxon>
        <taxon>Pseudomonadati</taxon>
        <taxon>Deferribacterota</taxon>
        <taxon>Deferribacteres</taxon>
        <taxon>Deferribacterales</taxon>
        <taxon>Mucispirillaceae</taxon>
        <taxon>Mucispirillum</taxon>
    </lineage>
</organism>
<dbReference type="GO" id="GO:0006355">
    <property type="term" value="P:regulation of DNA-templated transcription"/>
    <property type="evidence" value="ECO:0007669"/>
    <property type="project" value="InterPro"/>
</dbReference>
<dbReference type="GO" id="GO:0032993">
    <property type="term" value="C:protein-DNA complex"/>
    <property type="evidence" value="ECO:0007669"/>
    <property type="project" value="TreeGrafter"/>
</dbReference>
<dbReference type="EMBL" id="DXAQ01000119">
    <property type="protein sequence ID" value="HIZ89806.1"/>
    <property type="molecule type" value="Genomic_DNA"/>
</dbReference>
<comment type="caution">
    <text evidence="8">The sequence shown here is derived from an EMBL/GenBank/DDBJ whole genome shotgun (WGS) entry which is preliminary data.</text>
</comment>
<dbReference type="SUPFAM" id="SSF52172">
    <property type="entry name" value="CheY-like"/>
    <property type="match status" value="1"/>
</dbReference>
<dbReference type="GO" id="GO:0000976">
    <property type="term" value="F:transcription cis-regulatory region binding"/>
    <property type="evidence" value="ECO:0007669"/>
    <property type="project" value="TreeGrafter"/>
</dbReference>
<keyword evidence="2" id="KW-0902">Two-component regulatory system</keyword>
<feature type="modified residue" description="4-aspartylphosphate" evidence="4">
    <location>
        <position position="52"/>
    </location>
</feature>
<keyword evidence="1 4" id="KW-0597">Phosphoprotein</keyword>
<dbReference type="SMART" id="SM00862">
    <property type="entry name" value="Trans_reg_C"/>
    <property type="match status" value="1"/>
</dbReference>
<dbReference type="PANTHER" id="PTHR48111:SF40">
    <property type="entry name" value="PHOSPHATE REGULON TRANSCRIPTIONAL REGULATORY PROTEIN PHOB"/>
    <property type="match status" value="1"/>
</dbReference>
<dbReference type="InterPro" id="IPR039420">
    <property type="entry name" value="WalR-like"/>
</dbReference>
<accession>A0A9D2GV49</accession>
<keyword evidence="3 5" id="KW-0238">DNA-binding</keyword>
<dbReference type="PROSITE" id="PS50110">
    <property type="entry name" value="RESPONSE_REGULATORY"/>
    <property type="match status" value="1"/>
</dbReference>
<dbReference type="InterPro" id="IPR036388">
    <property type="entry name" value="WH-like_DNA-bd_sf"/>
</dbReference>
<dbReference type="InterPro" id="IPR001867">
    <property type="entry name" value="OmpR/PhoB-type_DNA-bd"/>
</dbReference>
<feature type="domain" description="OmpR/PhoB-type" evidence="7">
    <location>
        <begin position="130"/>
        <end position="225"/>
    </location>
</feature>
<dbReference type="GO" id="GO:0005829">
    <property type="term" value="C:cytosol"/>
    <property type="evidence" value="ECO:0007669"/>
    <property type="project" value="TreeGrafter"/>
</dbReference>
<dbReference type="Gene3D" id="3.40.50.2300">
    <property type="match status" value="1"/>
</dbReference>
<dbReference type="AlphaFoldDB" id="A0A9D2GV49"/>
<reference evidence="8" key="2">
    <citation type="submission" date="2021-04" db="EMBL/GenBank/DDBJ databases">
        <authorList>
            <person name="Gilroy R."/>
        </authorList>
    </citation>
    <scope>NUCLEOTIDE SEQUENCE</scope>
    <source>
        <strain evidence="8">ChiW4-1371</strain>
    </source>
</reference>
<dbReference type="InterPro" id="IPR011006">
    <property type="entry name" value="CheY-like_superfamily"/>
</dbReference>
<dbReference type="CDD" id="cd00383">
    <property type="entry name" value="trans_reg_C"/>
    <property type="match status" value="1"/>
</dbReference>
<dbReference type="PANTHER" id="PTHR48111">
    <property type="entry name" value="REGULATOR OF RPOS"/>
    <property type="match status" value="1"/>
</dbReference>
<dbReference type="Pfam" id="PF00072">
    <property type="entry name" value="Response_reg"/>
    <property type="match status" value="1"/>
</dbReference>
<evidence type="ECO:0000256" key="3">
    <source>
        <dbReference type="ARBA" id="ARBA00023125"/>
    </source>
</evidence>
<evidence type="ECO:0000256" key="4">
    <source>
        <dbReference type="PROSITE-ProRule" id="PRU00169"/>
    </source>
</evidence>
<dbReference type="SMART" id="SM00448">
    <property type="entry name" value="REC"/>
    <property type="match status" value="1"/>
</dbReference>
<dbReference type="Pfam" id="PF00486">
    <property type="entry name" value="Trans_reg_C"/>
    <property type="match status" value="1"/>
</dbReference>